<dbReference type="EMBL" id="JAINUG010000171">
    <property type="protein sequence ID" value="KAJ8390324.1"/>
    <property type="molecule type" value="Genomic_DNA"/>
</dbReference>
<feature type="region of interest" description="Disordered" evidence="1">
    <location>
        <begin position="1"/>
        <end position="24"/>
    </location>
</feature>
<protein>
    <submittedName>
        <fullName evidence="2">Uncharacterized protein</fullName>
    </submittedName>
</protein>
<evidence type="ECO:0000313" key="3">
    <source>
        <dbReference type="Proteomes" id="UP001221898"/>
    </source>
</evidence>
<organism evidence="2 3">
    <name type="scientific">Aldrovandia affinis</name>
    <dbReference type="NCBI Taxonomy" id="143900"/>
    <lineage>
        <taxon>Eukaryota</taxon>
        <taxon>Metazoa</taxon>
        <taxon>Chordata</taxon>
        <taxon>Craniata</taxon>
        <taxon>Vertebrata</taxon>
        <taxon>Euteleostomi</taxon>
        <taxon>Actinopterygii</taxon>
        <taxon>Neopterygii</taxon>
        <taxon>Teleostei</taxon>
        <taxon>Notacanthiformes</taxon>
        <taxon>Halosauridae</taxon>
        <taxon>Aldrovandia</taxon>
    </lineage>
</organism>
<evidence type="ECO:0000256" key="1">
    <source>
        <dbReference type="SAM" id="MobiDB-lite"/>
    </source>
</evidence>
<gene>
    <name evidence="2" type="ORF">AAFF_G00108930</name>
</gene>
<reference evidence="2" key="1">
    <citation type="journal article" date="2023" name="Science">
        <title>Genome structures resolve the early diversification of teleost fishes.</title>
        <authorList>
            <person name="Parey E."/>
            <person name="Louis A."/>
            <person name="Montfort J."/>
            <person name="Bouchez O."/>
            <person name="Roques C."/>
            <person name="Iampietro C."/>
            <person name="Lluch J."/>
            <person name="Castinel A."/>
            <person name="Donnadieu C."/>
            <person name="Desvignes T."/>
            <person name="Floi Bucao C."/>
            <person name="Jouanno E."/>
            <person name="Wen M."/>
            <person name="Mejri S."/>
            <person name="Dirks R."/>
            <person name="Jansen H."/>
            <person name="Henkel C."/>
            <person name="Chen W.J."/>
            <person name="Zahm M."/>
            <person name="Cabau C."/>
            <person name="Klopp C."/>
            <person name="Thompson A.W."/>
            <person name="Robinson-Rechavi M."/>
            <person name="Braasch I."/>
            <person name="Lecointre G."/>
            <person name="Bobe J."/>
            <person name="Postlethwait J.H."/>
            <person name="Berthelot C."/>
            <person name="Roest Crollius H."/>
            <person name="Guiguen Y."/>
        </authorList>
    </citation>
    <scope>NUCLEOTIDE SEQUENCE</scope>
    <source>
        <strain evidence="2">NC1722</strain>
    </source>
</reference>
<evidence type="ECO:0000313" key="2">
    <source>
        <dbReference type="EMBL" id="KAJ8390324.1"/>
    </source>
</evidence>
<proteinExistence type="predicted"/>
<dbReference type="AlphaFoldDB" id="A0AAD7RTY6"/>
<name>A0AAD7RTY6_9TELE</name>
<feature type="region of interest" description="Disordered" evidence="1">
    <location>
        <begin position="40"/>
        <end position="89"/>
    </location>
</feature>
<feature type="compositionally biased region" description="Gly residues" evidence="1">
    <location>
        <begin position="12"/>
        <end position="22"/>
    </location>
</feature>
<comment type="caution">
    <text evidence="2">The sequence shown here is derived from an EMBL/GenBank/DDBJ whole genome shotgun (WGS) entry which is preliminary data.</text>
</comment>
<dbReference type="Proteomes" id="UP001221898">
    <property type="component" value="Unassembled WGS sequence"/>
</dbReference>
<accession>A0AAD7RTY6</accession>
<sequence>MPLNKPRTWAGPPGGEGEGGFGSAPILSAVKNLLTRPPAASPAVRINSDLQPSNEDEGSRTEQWNPAFEHGEETPEAFSSSAPDGCVPS</sequence>
<keyword evidence="3" id="KW-1185">Reference proteome</keyword>